<reference evidence="2" key="1">
    <citation type="submission" date="2022-07" db="EMBL/GenBank/DDBJ databases">
        <title>Phylogenomic reconstructions and comparative analyses of Kickxellomycotina fungi.</title>
        <authorList>
            <person name="Reynolds N.K."/>
            <person name="Stajich J.E."/>
            <person name="Barry K."/>
            <person name="Grigoriev I.V."/>
            <person name="Crous P."/>
            <person name="Smith M.E."/>
        </authorList>
    </citation>
    <scope>NUCLEOTIDE SEQUENCE</scope>
    <source>
        <strain evidence="2">NBRC 32514</strain>
    </source>
</reference>
<sequence length="248" mass="28056">MVVPHIRSIAEHAKDVAGKVFQSLEHLAFIEARRSDEEQADALKHLTIYAWNLYTDRLDRKFVWGFTVCDSNFRACLYSQDNVFVSDAMDVTTAEGRMQLISLLVNMSFCDAGQLGYDTTISYNPAVCEWEIDVYDDERNTTDIYWVDMVAKADRGESNCICVKDSWTSCKYLTSDRDRDEVYALRRITKELGSNTELEGSFPKILSGGVVRQQRTPGSNSSPETTDTLLAALGDDVLRGHMVTFDRT</sequence>
<dbReference type="Pfam" id="PF17667">
    <property type="entry name" value="Pkinase_fungal"/>
    <property type="match status" value="1"/>
</dbReference>
<protein>
    <recommendedName>
        <fullName evidence="1">Fungal-type protein kinase domain-containing protein</fullName>
    </recommendedName>
</protein>
<comment type="caution">
    <text evidence="2">The sequence shown here is derived from an EMBL/GenBank/DDBJ whole genome shotgun (WGS) entry which is preliminary data.</text>
</comment>
<evidence type="ECO:0000313" key="2">
    <source>
        <dbReference type="EMBL" id="KAJ1723596.1"/>
    </source>
</evidence>
<name>A0A9W8CTE6_9FUNG</name>
<organism evidence="2 3">
    <name type="scientific">Coemansia erecta</name>
    <dbReference type="NCBI Taxonomy" id="147472"/>
    <lineage>
        <taxon>Eukaryota</taxon>
        <taxon>Fungi</taxon>
        <taxon>Fungi incertae sedis</taxon>
        <taxon>Zoopagomycota</taxon>
        <taxon>Kickxellomycotina</taxon>
        <taxon>Kickxellomycetes</taxon>
        <taxon>Kickxellales</taxon>
        <taxon>Kickxellaceae</taxon>
        <taxon>Coemansia</taxon>
    </lineage>
</organism>
<dbReference type="OrthoDB" id="5584477at2759"/>
<evidence type="ECO:0000259" key="1">
    <source>
        <dbReference type="Pfam" id="PF17667"/>
    </source>
</evidence>
<accession>A0A9W8CTE6</accession>
<gene>
    <name evidence="2" type="ORF">LPJ53_002081</name>
</gene>
<keyword evidence="3" id="KW-1185">Reference proteome</keyword>
<evidence type="ECO:0000313" key="3">
    <source>
        <dbReference type="Proteomes" id="UP001149813"/>
    </source>
</evidence>
<feature type="domain" description="Fungal-type protein kinase" evidence="1">
    <location>
        <begin position="30"/>
        <end position="144"/>
    </location>
</feature>
<dbReference type="EMBL" id="JANBOJ010000060">
    <property type="protein sequence ID" value="KAJ1723596.1"/>
    <property type="molecule type" value="Genomic_DNA"/>
</dbReference>
<dbReference type="InterPro" id="IPR040976">
    <property type="entry name" value="Pkinase_fungal"/>
</dbReference>
<dbReference type="Proteomes" id="UP001149813">
    <property type="component" value="Unassembled WGS sequence"/>
</dbReference>
<dbReference type="AlphaFoldDB" id="A0A9W8CTE6"/>
<proteinExistence type="predicted"/>